<name>A0A9P8L1V4_9PEZI</name>
<evidence type="ECO:0000313" key="1">
    <source>
        <dbReference type="EMBL" id="KAH0537932.1"/>
    </source>
</evidence>
<evidence type="ECO:0000313" key="2">
    <source>
        <dbReference type="Proteomes" id="UP000698800"/>
    </source>
</evidence>
<accession>A0A9P8L1V4</accession>
<organism evidence="1 2">
    <name type="scientific">Glutinoglossum americanum</name>
    <dbReference type="NCBI Taxonomy" id="1670608"/>
    <lineage>
        <taxon>Eukaryota</taxon>
        <taxon>Fungi</taxon>
        <taxon>Dikarya</taxon>
        <taxon>Ascomycota</taxon>
        <taxon>Pezizomycotina</taxon>
        <taxon>Geoglossomycetes</taxon>
        <taxon>Geoglossales</taxon>
        <taxon>Geoglossaceae</taxon>
        <taxon>Glutinoglossum</taxon>
    </lineage>
</organism>
<dbReference type="OrthoDB" id="5430425at2759"/>
<protein>
    <submittedName>
        <fullName evidence="1">Uncharacterized protein</fullName>
    </submittedName>
</protein>
<dbReference type="AlphaFoldDB" id="A0A9P8L1V4"/>
<sequence length="211" mass="22960">MLLGDVVLCFDLRPHLDIIEPSSPPSSSDRDIGLWVRRELEHLSLEDGPSLFSCIYVNSPRQILDLPIALPRLGTPPAEGSNDNGIATVEEYGQGDEEMPLNLSLSPHGCGRCVDTGGASTHMENGTVSYWIHSHIPSTNSPSDEQRCDDYGGGLEGEMILDNEGEQDIILISETEGETARQRKEVWEGLVKRAYREMGQAGGVEVGSVTV</sequence>
<comment type="caution">
    <text evidence="1">The sequence shown here is derived from an EMBL/GenBank/DDBJ whole genome shotgun (WGS) entry which is preliminary data.</text>
</comment>
<reference evidence="1" key="1">
    <citation type="submission" date="2021-03" db="EMBL/GenBank/DDBJ databases">
        <title>Comparative genomics and phylogenomic investigation of the class Geoglossomycetes provide insights into ecological specialization and systematics.</title>
        <authorList>
            <person name="Melie T."/>
            <person name="Pirro S."/>
            <person name="Miller A.N."/>
            <person name="Quandt A."/>
        </authorList>
    </citation>
    <scope>NUCLEOTIDE SEQUENCE</scope>
    <source>
        <strain evidence="1">GBOQ0MN5Z8</strain>
    </source>
</reference>
<dbReference type="Proteomes" id="UP000698800">
    <property type="component" value="Unassembled WGS sequence"/>
</dbReference>
<gene>
    <name evidence="1" type="ORF">FGG08_005414</name>
</gene>
<dbReference type="EMBL" id="JAGHQL010000128">
    <property type="protein sequence ID" value="KAH0537932.1"/>
    <property type="molecule type" value="Genomic_DNA"/>
</dbReference>
<keyword evidence="2" id="KW-1185">Reference proteome</keyword>
<proteinExistence type="predicted"/>